<evidence type="ECO:0000313" key="3">
    <source>
        <dbReference type="EMBL" id="GAA3562060.1"/>
    </source>
</evidence>
<dbReference type="Proteomes" id="UP001500954">
    <property type="component" value="Unassembled WGS sequence"/>
</dbReference>
<sequence length="1114" mass="124754">MKEMIGNTVQFRLIILLLLFVSFACYSQNQKRFTLLKSSHTGVKFSNDITSTRDKNIFLYANFYSGAGVGVGDFNNDGLQDIYFAGNMVPDKLYFNQGNLTFKDVTNEAGIEDDGGWSAGVTVADVNNDGFLDIYVSRELYDYNPEKRTNLLYINQGNGTFVESAKAYGLDNSQRTRHSVFMDYNKDGFLDVFMLINPPNAGILSEYFGSNKLKVESHVRLYKNTGKNYFVDVTEEAGLKYSGYPNAVSASDLNNDGWTDLYVTNDFQEPDFLFVNNKNGTFTNVIDTSMNHISNFGMGVDIADINNDGLLDVFVVDMSAEDNFRLKSNMSGMNPEAFWKVVNKGGHYQYMYNTLQLNNGNMVFSDVAQLTGMASTDWSWSNLIADYDNDGLKDVYVTNGLLHDVRNTDADKAAADFIDKTSYEWLKLHPDGGGITSIFDILDLDKVVNMAPSQPLSNYIFKNNGNLDFSKVMTEWGLDEKSFSNGAAYVDLDNDGDLDMVVNNVNSKAFIYRNNSETFSNANFIRINLFDSEHKSVFGARVTLYNDKQIQVMESTNVRGIYSACEPLVHFGIGNRESVDSIVVAWPNQKKTMLKDVKANQLLKLDMKDALVVNKGDANSEKDRILKDVTQSFSIKYRHRENSFDDYKYQVLLPHKMSQFGPAMDVADVNNDGLDDLFIGGAKGFSAVLYIQEENGEFYLSSEALWDMEKEYEDIDALFVDVNGDNYKDLYVVSGGNAYPKAHANYFDRVYFNDGKGNFSKGMLLNEATGSGSKVIAEDYDKDGDLDFFVGSRHVPREYPTPASSVLLENEGGDLVNKTNSLAPILNDIGMVTDAVWADFDGDNDSDLIIVGEWMPVTVLRNDDGVFSKVSVDGLDNSTGWWFSIEKGDFDNDGDIDFVAGNLGLNYKYKTSKERPFDIYYSDFDENGTNDLVLGYYDKDKHYPLRGFSCSSQQIPELKKKFKKYDVFASLEIDDVYGKGNLNEALHYKANTFASSYIENLGNSRFKMSPLPIQAQFSNINDILVKDIDNDNNLDVVVAENLYVSEIETPRNDAGIGLVMLGDGKGGFKSIKPRKSGFVISSDAKQIETIEIGNEEFVLVGNNDAKLQVFKVLN</sequence>
<dbReference type="RefSeq" id="WP_345004843.1">
    <property type="nucleotide sequence ID" value="NZ_BAABCY010000032.1"/>
</dbReference>
<proteinExistence type="predicted"/>
<dbReference type="SUPFAM" id="SSF69318">
    <property type="entry name" value="Integrin alpha N-terminal domain"/>
    <property type="match status" value="3"/>
</dbReference>
<evidence type="ECO:0000313" key="4">
    <source>
        <dbReference type="Proteomes" id="UP001500954"/>
    </source>
</evidence>
<evidence type="ECO:0000256" key="1">
    <source>
        <dbReference type="ARBA" id="ARBA00022729"/>
    </source>
</evidence>
<dbReference type="InterPro" id="IPR027039">
    <property type="entry name" value="Crtac1"/>
</dbReference>
<dbReference type="InterPro" id="IPR028994">
    <property type="entry name" value="Integrin_alpha_N"/>
</dbReference>
<gene>
    <name evidence="3" type="ORF">GCM10022395_10830</name>
</gene>
<keyword evidence="1" id="KW-0732">Signal</keyword>
<dbReference type="Pfam" id="PF07593">
    <property type="entry name" value="UnbV_ASPIC"/>
    <property type="match status" value="1"/>
</dbReference>
<dbReference type="PANTHER" id="PTHR16026">
    <property type="entry name" value="CARTILAGE ACIDIC PROTEIN 1"/>
    <property type="match status" value="1"/>
</dbReference>
<dbReference type="EMBL" id="BAABCY010000032">
    <property type="protein sequence ID" value="GAA3562060.1"/>
    <property type="molecule type" value="Genomic_DNA"/>
</dbReference>
<organism evidence="3 4">
    <name type="scientific">Snuella lapsa</name>
    <dbReference type="NCBI Taxonomy" id="870481"/>
    <lineage>
        <taxon>Bacteria</taxon>
        <taxon>Pseudomonadati</taxon>
        <taxon>Bacteroidota</taxon>
        <taxon>Flavobacteriia</taxon>
        <taxon>Flavobacteriales</taxon>
        <taxon>Flavobacteriaceae</taxon>
        <taxon>Snuella</taxon>
    </lineage>
</organism>
<protein>
    <submittedName>
        <fullName evidence="3">VCBS repeat-containing protein</fullName>
    </submittedName>
</protein>
<comment type="caution">
    <text evidence="3">The sequence shown here is derived from an EMBL/GenBank/DDBJ whole genome shotgun (WGS) entry which is preliminary data.</text>
</comment>
<name>A0ABP6X626_9FLAO</name>
<reference evidence="4" key="1">
    <citation type="journal article" date="2019" name="Int. J. Syst. Evol. Microbiol.">
        <title>The Global Catalogue of Microorganisms (GCM) 10K type strain sequencing project: providing services to taxonomists for standard genome sequencing and annotation.</title>
        <authorList>
            <consortium name="The Broad Institute Genomics Platform"/>
            <consortium name="The Broad Institute Genome Sequencing Center for Infectious Disease"/>
            <person name="Wu L."/>
            <person name="Ma J."/>
        </authorList>
    </citation>
    <scope>NUCLEOTIDE SEQUENCE [LARGE SCALE GENOMIC DNA]</scope>
    <source>
        <strain evidence="4">JCM 17111</strain>
    </source>
</reference>
<dbReference type="PROSITE" id="PS51257">
    <property type="entry name" value="PROKAR_LIPOPROTEIN"/>
    <property type="match status" value="1"/>
</dbReference>
<dbReference type="PANTHER" id="PTHR16026:SF0">
    <property type="entry name" value="CARTILAGE ACIDIC PROTEIN 1"/>
    <property type="match status" value="1"/>
</dbReference>
<accession>A0ABP6X626</accession>
<dbReference type="Pfam" id="PF13517">
    <property type="entry name" value="FG-GAP_3"/>
    <property type="match status" value="5"/>
</dbReference>
<evidence type="ECO:0000259" key="2">
    <source>
        <dbReference type="Pfam" id="PF07593"/>
    </source>
</evidence>
<dbReference type="InterPro" id="IPR013517">
    <property type="entry name" value="FG-GAP"/>
</dbReference>
<keyword evidence="4" id="KW-1185">Reference proteome</keyword>
<dbReference type="Gene3D" id="2.130.10.130">
    <property type="entry name" value="Integrin alpha, N-terminal"/>
    <property type="match status" value="3"/>
</dbReference>
<feature type="domain" description="ASPIC/UnbV" evidence="2">
    <location>
        <begin position="538"/>
        <end position="603"/>
    </location>
</feature>
<dbReference type="InterPro" id="IPR011519">
    <property type="entry name" value="UnbV_ASPIC"/>
</dbReference>